<dbReference type="SUPFAM" id="SSF55874">
    <property type="entry name" value="ATPase domain of HSP90 chaperone/DNA topoisomerase II/histidine kinase"/>
    <property type="match status" value="1"/>
</dbReference>
<proteinExistence type="predicted"/>
<keyword evidence="1" id="KW-0723">Serine/threonine-protein kinase</keyword>
<dbReference type="InterPro" id="IPR003594">
    <property type="entry name" value="HATPase_dom"/>
</dbReference>
<dbReference type="Gene3D" id="3.30.565.10">
    <property type="entry name" value="Histidine kinase-like ATPase, C-terminal domain"/>
    <property type="match status" value="1"/>
</dbReference>
<dbReference type="PANTHER" id="PTHR35526">
    <property type="entry name" value="ANTI-SIGMA-F FACTOR RSBW-RELATED"/>
    <property type="match status" value="1"/>
</dbReference>
<gene>
    <name evidence="3" type="ORF">DAMNIGENAA_18030</name>
</gene>
<comment type="caution">
    <text evidence="3">The sequence shown here is derived from an EMBL/GenBank/DDBJ whole genome shotgun (WGS) entry which is preliminary data.</text>
</comment>
<organism evidence="3 4">
    <name type="scientific">Desulforhabdus amnigena</name>
    <dbReference type="NCBI Taxonomy" id="40218"/>
    <lineage>
        <taxon>Bacteria</taxon>
        <taxon>Pseudomonadati</taxon>
        <taxon>Thermodesulfobacteriota</taxon>
        <taxon>Syntrophobacteria</taxon>
        <taxon>Syntrophobacterales</taxon>
        <taxon>Syntrophobacteraceae</taxon>
        <taxon>Desulforhabdus</taxon>
    </lineage>
</organism>
<protein>
    <submittedName>
        <fullName evidence="3">Sigma factor serine-protein kinase</fullName>
    </submittedName>
</protein>
<dbReference type="AlphaFoldDB" id="A0A9W6FTN5"/>
<dbReference type="Proteomes" id="UP001144372">
    <property type="component" value="Unassembled WGS sequence"/>
</dbReference>
<sequence>MSHKSFAVGEDIKTLRLPASIDSLEKFRAFLLQEINPRNVPEDLIHKIELVLEELLANVIHYAYPDIQGEVAVACFMEGGEKFSLVIQDWGRPFNPFDQENPDIFEDIRDRVIGGLGILLVRSMADEYSYRRRGETNIVKVSFKLRH</sequence>
<name>A0A9W6FTN5_9BACT</name>
<accession>A0A9W6FTN5</accession>
<dbReference type="PANTHER" id="PTHR35526:SF6">
    <property type="entry name" value="SLR1861 PROTEIN"/>
    <property type="match status" value="1"/>
</dbReference>
<evidence type="ECO:0000259" key="2">
    <source>
        <dbReference type="Pfam" id="PF13581"/>
    </source>
</evidence>
<dbReference type="CDD" id="cd16936">
    <property type="entry name" value="HATPase_RsbW-like"/>
    <property type="match status" value="1"/>
</dbReference>
<feature type="domain" description="Histidine kinase/HSP90-like ATPase" evidence="2">
    <location>
        <begin position="17"/>
        <end position="142"/>
    </location>
</feature>
<dbReference type="Pfam" id="PF13581">
    <property type="entry name" value="HATPase_c_2"/>
    <property type="match status" value="1"/>
</dbReference>
<reference evidence="3" key="1">
    <citation type="submission" date="2022-12" db="EMBL/GenBank/DDBJ databases">
        <title>Reference genome sequencing for broad-spectrum identification of bacterial and archaeal isolates by mass spectrometry.</title>
        <authorList>
            <person name="Sekiguchi Y."/>
            <person name="Tourlousse D.M."/>
        </authorList>
    </citation>
    <scope>NUCLEOTIDE SEQUENCE</scope>
    <source>
        <strain evidence="3">ASRB1</strain>
    </source>
</reference>
<evidence type="ECO:0000313" key="3">
    <source>
        <dbReference type="EMBL" id="GLI34370.1"/>
    </source>
</evidence>
<dbReference type="EMBL" id="BSDR01000001">
    <property type="protein sequence ID" value="GLI34370.1"/>
    <property type="molecule type" value="Genomic_DNA"/>
</dbReference>
<evidence type="ECO:0000256" key="1">
    <source>
        <dbReference type="ARBA" id="ARBA00022527"/>
    </source>
</evidence>
<evidence type="ECO:0000313" key="4">
    <source>
        <dbReference type="Proteomes" id="UP001144372"/>
    </source>
</evidence>
<keyword evidence="3" id="KW-0808">Transferase</keyword>
<dbReference type="RefSeq" id="WP_281793623.1">
    <property type="nucleotide sequence ID" value="NZ_BSDR01000001.1"/>
</dbReference>
<dbReference type="GO" id="GO:0004674">
    <property type="term" value="F:protein serine/threonine kinase activity"/>
    <property type="evidence" value="ECO:0007669"/>
    <property type="project" value="UniProtKB-KW"/>
</dbReference>
<dbReference type="InterPro" id="IPR036890">
    <property type="entry name" value="HATPase_C_sf"/>
</dbReference>
<keyword evidence="3" id="KW-0418">Kinase</keyword>
<keyword evidence="4" id="KW-1185">Reference proteome</keyword>
<dbReference type="InterPro" id="IPR050267">
    <property type="entry name" value="Anti-sigma-factor_SerPK"/>
</dbReference>